<name>A0A0J7XSA5_9SPHN</name>
<evidence type="ECO:0000313" key="1">
    <source>
        <dbReference type="EMBL" id="KMS54756.1"/>
    </source>
</evidence>
<organism evidence="1 2">
    <name type="scientific">Novosphingobium barchaimii LL02</name>
    <dbReference type="NCBI Taxonomy" id="1114963"/>
    <lineage>
        <taxon>Bacteria</taxon>
        <taxon>Pseudomonadati</taxon>
        <taxon>Pseudomonadota</taxon>
        <taxon>Alphaproteobacteria</taxon>
        <taxon>Sphingomonadales</taxon>
        <taxon>Sphingomonadaceae</taxon>
        <taxon>Novosphingobium</taxon>
    </lineage>
</organism>
<dbReference type="PATRIC" id="fig|1114963.3.peg.2216"/>
<evidence type="ECO:0008006" key="3">
    <source>
        <dbReference type="Google" id="ProtNLM"/>
    </source>
</evidence>
<dbReference type="AlphaFoldDB" id="A0A0J7XSA5"/>
<accession>A0A0J7XSA5</accession>
<dbReference type="Proteomes" id="UP000052268">
    <property type="component" value="Unassembled WGS sequence"/>
</dbReference>
<reference evidence="1 2" key="1">
    <citation type="journal article" date="2015" name="G3 (Bethesda)">
        <title>Insights into Ongoing Evolution of the Hexachlorocyclohexane Catabolic Pathway from Comparative Genomics of Ten Sphingomonadaceae Strains.</title>
        <authorList>
            <person name="Pearce S.L."/>
            <person name="Oakeshott J.G."/>
            <person name="Pandey G."/>
        </authorList>
    </citation>
    <scope>NUCLEOTIDE SEQUENCE [LARGE SCALE GENOMIC DNA]</scope>
    <source>
        <strain evidence="1 2">LL02</strain>
    </source>
</reference>
<dbReference type="OrthoDB" id="4405067at2"/>
<evidence type="ECO:0000313" key="2">
    <source>
        <dbReference type="Proteomes" id="UP000052268"/>
    </source>
</evidence>
<keyword evidence="2" id="KW-1185">Reference proteome</keyword>
<dbReference type="RefSeq" id="WP_059151515.1">
    <property type="nucleotide sequence ID" value="NZ_KQ130454.1"/>
</dbReference>
<comment type="caution">
    <text evidence="1">The sequence shown here is derived from an EMBL/GenBank/DDBJ whole genome shotgun (WGS) entry which is preliminary data.</text>
</comment>
<dbReference type="EMBL" id="JACU01000005">
    <property type="protein sequence ID" value="KMS54756.1"/>
    <property type="molecule type" value="Genomic_DNA"/>
</dbReference>
<sequence length="380" mass="43157">MTPLSTCRIASDSPVRRVPPRPPELRNSAYAGQFDWDTLFYDVYRVGRHVVFQGPPLLNLRAPAEQSGYLAQRLRGLFPRARLIERNRSSEYWVREDADRIALDGPLGHYEIAVQPNLSARFAGRRVLHTLSRNNDIAWILDWVRFYVAVHGADAVLLYDNGSTDYASDDLRASLRETFPALVTEVVDWPFAYGPQGGMAGAVDGAETPWDSDYCQTGSLQHARFRFLREARSVLNVDIDELVLSPRGTSIFAATEQSRRGFIKFEGRWVSATTPHAVPRGQGLHGDFWLRDAEETDECPPKWCAVPRKANRVKHCWSVHNLFGARANRRISCEFAYAHMRGISQGWKENRWDAVDHDPARFAPDETLRAAFEKAGMLRE</sequence>
<protein>
    <recommendedName>
        <fullName evidence="3">Glycosyl transferase family 2</fullName>
    </recommendedName>
</protein>
<proteinExistence type="predicted"/>
<gene>
    <name evidence="1" type="ORF">V474_16930</name>
</gene>